<dbReference type="InterPro" id="IPR005162">
    <property type="entry name" value="Retrotrans_gag_dom"/>
</dbReference>
<dbReference type="AlphaFoldDB" id="A0A438IBB2"/>
<evidence type="ECO:0000259" key="2">
    <source>
        <dbReference type="Pfam" id="PF03732"/>
    </source>
</evidence>
<protein>
    <recommendedName>
        <fullName evidence="2">Retrotransposon gag domain-containing protein</fullName>
    </recommendedName>
</protein>
<proteinExistence type="predicted"/>
<dbReference type="Pfam" id="PF03732">
    <property type="entry name" value="Retrotrans_gag"/>
    <property type="match status" value="1"/>
</dbReference>
<dbReference type="InterPro" id="IPR021109">
    <property type="entry name" value="Peptidase_aspartic_dom_sf"/>
</dbReference>
<reference evidence="3 4" key="1">
    <citation type="journal article" date="2018" name="PLoS Genet.">
        <title>Population sequencing reveals clonal diversity and ancestral inbreeding in the grapevine cultivar Chardonnay.</title>
        <authorList>
            <person name="Roach M.J."/>
            <person name="Johnson D.L."/>
            <person name="Bohlmann J."/>
            <person name="van Vuuren H.J."/>
            <person name="Jones S.J."/>
            <person name="Pretorius I.S."/>
            <person name="Schmidt S.A."/>
            <person name="Borneman A.R."/>
        </authorList>
    </citation>
    <scope>NUCLEOTIDE SEQUENCE [LARGE SCALE GENOMIC DNA]</scope>
    <source>
        <strain evidence="4">cv. Chardonnay</strain>
        <tissue evidence="3">Leaf</tissue>
    </source>
</reference>
<feature type="region of interest" description="Disordered" evidence="1">
    <location>
        <begin position="34"/>
        <end position="61"/>
    </location>
</feature>
<evidence type="ECO:0000313" key="4">
    <source>
        <dbReference type="Proteomes" id="UP000288805"/>
    </source>
</evidence>
<feature type="domain" description="Retrotransposon gag" evidence="2">
    <location>
        <begin position="123"/>
        <end position="204"/>
    </location>
</feature>
<feature type="compositionally biased region" description="Basic and acidic residues" evidence="1">
    <location>
        <begin position="35"/>
        <end position="44"/>
    </location>
</feature>
<dbReference type="Proteomes" id="UP000288805">
    <property type="component" value="Unassembled WGS sequence"/>
</dbReference>
<dbReference type="PANTHER" id="PTHR33067:SF32">
    <property type="entry name" value="ASPARTIC PEPTIDASE DDI1-TYPE DOMAIN-CONTAINING PROTEIN"/>
    <property type="match status" value="1"/>
</dbReference>
<organism evidence="3 4">
    <name type="scientific">Vitis vinifera</name>
    <name type="common">Grape</name>
    <dbReference type="NCBI Taxonomy" id="29760"/>
    <lineage>
        <taxon>Eukaryota</taxon>
        <taxon>Viridiplantae</taxon>
        <taxon>Streptophyta</taxon>
        <taxon>Embryophyta</taxon>
        <taxon>Tracheophyta</taxon>
        <taxon>Spermatophyta</taxon>
        <taxon>Magnoliopsida</taxon>
        <taxon>eudicotyledons</taxon>
        <taxon>Gunneridae</taxon>
        <taxon>Pentapetalae</taxon>
        <taxon>rosids</taxon>
        <taxon>Vitales</taxon>
        <taxon>Vitaceae</taxon>
        <taxon>Viteae</taxon>
        <taxon>Vitis</taxon>
    </lineage>
</organism>
<dbReference type="Gene3D" id="2.40.70.10">
    <property type="entry name" value="Acid Proteases"/>
    <property type="match status" value="1"/>
</dbReference>
<dbReference type="PANTHER" id="PTHR33067">
    <property type="entry name" value="RNA-DIRECTED DNA POLYMERASE-RELATED"/>
    <property type="match status" value="1"/>
</dbReference>
<sequence>MPNWIRDSGGRLVKLETPHNKELELSLNIMEATPEDQHSHHGHQDNPNAFRSMRDRMHPPRMSAPSCIVPPTEQLVIRPHIVPLLPTFHGMESENPYAHIKEFEDVCNTFQEGGASIDLMRLKLFPFTLKDKAKIWLNSLRPRSIRTWTDLQAEFLKKFFPTHRTNGLKRQISNFSAKENEKFYECWERYMEAINACPHHGFDTWLLNPEEAMDFLSYVAEVSRDGMNRTKENYDKKIGGARTEKDMKCKLLLKHQCKSSKCHWTIQAQQQCFVWKYLQLKLEESSKFLMEAKSTSVPTASSTISTSFNLEQAIVNLSKKIDNLQYSISRLTNLNTVQEKGRFPSQPHQNPKGIHEVETHEGESSQDLCTIKRGLNVNKKAFLTEQVSAIIQCKSPLKYKDPGCPTISVMIGGKVVEKALLDLGASVNLLPYSVYKQLGLGELKPTSITLSLADRSVKIPRGIEDVLVQVDNFYYPVDFVVLDTDPLSRKLIMFLSSLEGHSLLLKCNHQL</sequence>
<comment type="caution">
    <text evidence="3">The sequence shown here is derived from an EMBL/GenBank/DDBJ whole genome shotgun (WGS) entry which is preliminary data.</text>
</comment>
<gene>
    <name evidence="3" type="ORF">CK203_033988</name>
</gene>
<accession>A0A438IBB2</accession>
<dbReference type="EMBL" id="QGNW01000125">
    <property type="protein sequence ID" value="RVW93959.1"/>
    <property type="molecule type" value="Genomic_DNA"/>
</dbReference>
<dbReference type="CDD" id="cd00303">
    <property type="entry name" value="retropepsin_like"/>
    <property type="match status" value="1"/>
</dbReference>
<evidence type="ECO:0000313" key="3">
    <source>
        <dbReference type="EMBL" id="RVW93959.1"/>
    </source>
</evidence>
<name>A0A438IBB2_VITVI</name>
<dbReference type="SUPFAM" id="SSF50630">
    <property type="entry name" value="Acid proteases"/>
    <property type="match status" value="1"/>
</dbReference>
<evidence type="ECO:0000256" key="1">
    <source>
        <dbReference type="SAM" id="MobiDB-lite"/>
    </source>
</evidence>